<dbReference type="Proteomes" id="UP000270343">
    <property type="component" value="Unassembled WGS sequence"/>
</dbReference>
<protein>
    <submittedName>
        <fullName evidence="2">DUF397 domain-containing protein</fullName>
    </submittedName>
</protein>
<feature type="domain" description="DUF397" evidence="1">
    <location>
        <begin position="7"/>
        <end position="57"/>
    </location>
</feature>
<dbReference type="Pfam" id="PF04149">
    <property type="entry name" value="DUF397"/>
    <property type="match status" value="1"/>
</dbReference>
<dbReference type="InterPro" id="IPR007278">
    <property type="entry name" value="DUF397"/>
</dbReference>
<proteinExistence type="predicted"/>
<dbReference type="OrthoDB" id="3402668at2"/>
<evidence type="ECO:0000259" key="1">
    <source>
        <dbReference type="Pfam" id="PF04149"/>
    </source>
</evidence>
<reference evidence="2 3" key="1">
    <citation type="journal article" date="2015" name="Antonie Van Leeuwenhoek">
        <title>Streptomyces klenkii sp. nov., isolated from deep marine sediment.</title>
        <authorList>
            <person name="Veyisoglu A."/>
            <person name="Sahin N."/>
        </authorList>
    </citation>
    <scope>NUCLEOTIDE SEQUENCE [LARGE SCALE GENOMIC DNA]</scope>
    <source>
        <strain evidence="2 3">KCTC 29202</strain>
    </source>
</reference>
<keyword evidence="3" id="KW-1185">Reference proteome</keyword>
<gene>
    <name evidence="2" type="ORF">D7231_34235</name>
</gene>
<dbReference type="RefSeq" id="WP_120760204.1">
    <property type="nucleotide sequence ID" value="NZ_RBAM01000041.1"/>
</dbReference>
<name>A0A3B0AFM7_9ACTN</name>
<evidence type="ECO:0000313" key="2">
    <source>
        <dbReference type="EMBL" id="RKN59652.1"/>
    </source>
</evidence>
<dbReference type="EMBL" id="RBAM01000041">
    <property type="protein sequence ID" value="RKN59652.1"/>
    <property type="molecule type" value="Genomic_DNA"/>
</dbReference>
<comment type="caution">
    <text evidence="2">The sequence shown here is derived from an EMBL/GenBank/DDBJ whole genome shotgun (WGS) entry which is preliminary data.</text>
</comment>
<organism evidence="2 3">
    <name type="scientific">Streptomyces klenkii</name>
    <dbReference type="NCBI Taxonomy" id="1420899"/>
    <lineage>
        <taxon>Bacteria</taxon>
        <taxon>Bacillati</taxon>
        <taxon>Actinomycetota</taxon>
        <taxon>Actinomycetes</taxon>
        <taxon>Kitasatosporales</taxon>
        <taxon>Streptomycetaceae</taxon>
        <taxon>Streptomyces</taxon>
    </lineage>
</organism>
<sequence length="80" mass="8815">MDIPGVKWQKSSFSGDRDECVELGNLPGQIAIRESDTPEAIVRTTRVKLEAFLLSIKTGEFSTWPSTTASNSTPPDYPSR</sequence>
<evidence type="ECO:0000313" key="3">
    <source>
        <dbReference type="Proteomes" id="UP000270343"/>
    </source>
</evidence>
<dbReference type="AlphaFoldDB" id="A0A3B0AFM7"/>
<accession>A0A3B0AFM7</accession>